<comment type="caution">
    <text evidence="6">The sequence shown here is derived from an EMBL/GenBank/DDBJ whole genome shotgun (WGS) entry which is preliminary data.</text>
</comment>
<evidence type="ECO:0008006" key="8">
    <source>
        <dbReference type="Google" id="ProtNLM"/>
    </source>
</evidence>
<evidence type="ECO:0000256" key="2">
    <source>
        <dbReference type="ARBA" id="ARBA00022692"/>
    </source>
</evidence>
<evidence type="ECO:0000256" key="5">
    <source>
        <dbReference type="SAM" id="Phobius"/>
    </source>
</evidence>
<dbReference type="InterPro" id="IPR006419">
    <property type="entry name" value="NMN_transpt_PnuC"/>
</dbReference>
<evidence type="ECO:0000256" key="4">
    <source>
        <dbReference type="ARBA" id="ARBA00023136"/>
    </source>
</evidence>
<feature type="transmembrane region" description="Helical" evidence="5">
    <location>
        <begin position="177"/>
        <end position="195"/>
    </location>
</feature>
<keyword evidence="7" id="KW-1185">Reference proteome</keyword>
<dbReference type="PATRIC" id="fig|1616.3.peg.263"/>
<evidence type="ECO:0000313" key="6">
    <source>
        <dbReference type="EMBL" id="KRN75760.1"/>
    </source>
</evidence>
<dbReference type="Pfam" id="PF04973">
    <property type="entry name" value="NMN_transporter"/>
    <property type="match status" value="1"/>
</dbReference>
<name>A0A0R2JEF5_9LACO</name>
<protein>
    <recommendedName>
        <fullName evidence="8">Nicotinamide mononucleotide transporter PnuC</fullName>
    </recommendedName>
</protein>
<organism evidence="6 7">
    <name type="scientific">Weissella kandleri</name>
    <dbReference type="NCBI Taxonomy" id="1616"/>
    <lineage>
        <taxon>Bacteria</taxon>
        <taxon>Bacillati</taxon>
        <taxon>Bacillota</taxon>
        <taxon>Bacilli</taxon>
        <taxon>Lactobacillales</taxon>
        <taxon>Lactobacillaceae</taxon>
        <taxon>Weissella</taxon>
    </lineage>
</organism>
<gene>
    <name evidence="6" type="ORF">IV73_GL000259</name>
</gene>
<feature type="transmembrane region" description="Helical" evidence="5">
    <location>
        <begin position="5"/>
        <end position="22"/>
    </location>
</feature>
<keyword evidence="2 5" id="KW-0812">Transmembrane</keyword>
<evidence type="ECO:0000313" key="7">
    <source>
        <dbReference type="Proteomes" id="UP000051655"/>
    </source>
</evidence>
<comment type="subcellular location">
    <subcellularLocation>
        <location evidence="1">Membrane</location>
        <topology evidence="1">Multi-pass membrane protein</topology>
    </subcellularLocation>
</comment>
<accession>A0A0R2JEF5</accession>
<feature type="transmembrane region" description="Helical" evidence="5">
    <location>
        <begin position="42"/>
        <end position="59"/>
    </location>
</feature>
<dbReference type="GO" id="GO:0016020">
    <property type="term" value="C:membrane"/>
    <property type="evidence" value="ECO:0007669"/>
    <property type="project" value="UniProtKB-SubCell"/>
</dbReference>
<reference evidence="6 7" key="1">
    <citation type="journal article" date="2015" name="Genome Announc.">
        <title>Expanding the biotechnology potential of lactobacilli through comparative genomics of 213 strains and associated genera.</title>
        <authorList>
            <person name="Sun Z."/>
            <person name="Harris H.M."/>
            <person name="McCann A."/>
            <person name="Guo C."/>
            <person name="Argimon S."/>
            <person name="Zhang W."/>
            <person name="Yang X."/>
            <person name="Jeffery I.B."/>
            <person name="Cooney J.C."/>
            <person name="Kagawa T.F."/>
            <person name="Liu W."/>
            <person name="Song Y."/>
            <person name="Salvetti E."/>
            <person name="Wrobel A."/>
            <person name="Rasinkangas P."/>
            <person name="Parkhill J."/>
            <person name="Rea M.C."/>
            <person name="O'Sullivan O."/>
            <person name="Ritari J."/>
            <person name="Douillard F.P."/>
            <person name="Paul Ross R."/>
            <person name="Yang R."/>
            <person name="Briner A.E."/>
            <person name="Felis G.E."/>
            <person name="de Vos W.M."/>
            <person name="Barrangou R."/>
            <person name="Klaenhammer T.R."/>
            <person name="Caufield P.W."/>
            <person name="Cui Y."/>
            <person name="Zhang H."/>
            <person name="O'Toole P.W."/>
        </authorList>
    </citation>
    <scope>NUCLEOTIDE SEQUENCE [LARGE SCALE GENOMIC DNA]</scope>
    <source>
        <strain evidence="6 7">DSM 20593</strain>
    </source>
</reference>
<evidence type="ECO:0000256" key="1">
    <source>
        <dbReference type="ARBA" id="ARBA00004141"/>
    </source>
</evidence>
<feature type="transmembrane region" description="Helical" evidence="5">
    <location>
        <begin position="66"/>
        <end position="83"/>
    </location>
</feature>
<dbReference type="EMBL" id="JQBP01000001">
    <property type="protein sequence ID" value="KRN75760.1"/>
    <property type="molecule type" value="Genomic_DNA"/>
</dbReference>
<dbReference type="GO" id="GO:0034257">
    <property type="term" value="F:nicotinamide riboside transmembrane transporter activity"/>
    <property type="evidence" value="ECO:0007669"/>
    <property type="project" value="InterPro"/>
</dbReference>
<proteinExistence type="predicted"/>
<feature type="transmembrane region" description="Helical" evidence="5">
    <location>
        <begin position="126"/>
        <end position="147"/>
    </location>
</feature>
<keyword evidence="4 5" id="KW-0472">Membrane</keyword>
<feature type="transmembrane region" description="Helical" evidence="5">
    <location>
        <begin position="89"/>
        <end position="105"/>
    </location>
</feature>
<dbReference type="AlphaFoldDB" id="A0A0R2JEF5"/>
<dbReference type="STRING" id="1616.IV73_GL000259"/>
<evidence type="ECO:0000256" key="3">
    <source>
        <dbReference type="ARBA" id="ARBA00022989"/>
    </source>
</evidence>
<sequence length="225" mass="25392">MRNIVLKIILIMGLAVGVYLSFQQSFPAILNSASKTVQNTYIWTSIIAMFAGFINIYYTTKRDVKFIYPDLINLIMTIVALFLAQTYSMIPLSFWGIIVGFIQYFDWKSNVTETGETKLLRVDKTAIYIMLAGAVVAFLIVGILMIIGHEGQGLITGAFTTGTGLIASFLLAKRYFIAEYIFFALNVLMLSTYLISGQFMLMIVPLVYFANNIVFLFFNRVSDYD</sequence>
<feature type="transmembrane region" description="Helical" evidence="5">
    <location>
        <begin position="153"/>
        <end position="172"/>
    </location>
</feature>
<keyword evidence="3 5" id="KW-1133">Transmembrane helix</keyword>
<dbReference type="Proteomes" id="UP000051655">
    <property type="component" value="Unassembled WGS sequence"/>
</dbReference>
<feature type="transmembrane region" description="Helical" evidence="5">
    <location>
        <begin position="201"/>
        <end position="218"/>
    </location>
</feature>